<accession>A0A844B6Q4</accession>
<dbReference type="EMBL" id="WJBU01000006">
    <property type="protein sequence ID" value="MRD47056.1"/>
    <property type="molecule type" value="Genomic_DNA"/>
</dbReference>
<proteinExistence type="predicted"/>
<dbReference type="AlphaFoldDB" id="A0A844B6Q4"/>
<comment type="caution">
    <text evidence="1">The sequence shown here is derived from an EMBL/GenBank/DDBJ whole genome shotgun (WGS) entry which is preliminary data.</text>
</comment>
<organism evidence="1 2">
    <name type="scientific">Caenimonas koreensis DSM 17982</name>
    <dbReference type="NCBI Taxonomy" id="1121255"/>
    <lineage>
        <taxon>Bacteria</taxon>
        <taxon>Pseudomonadati</taxon>
        <taxon>Pseudomonadota</taxon>
        <taxon>Betaproteobacteria</taxon>
        <taxon>Burkholderiales</taxon>
        <taxon>Comamonadaceae</taxon>
        <taxon>Caenimonas</taxon>
    </lineage>
</organism>
<keyword evidence="2" id="KW-1185">Reference proteome</keyword>
<dbReference type="RefSeq" id="WP_153584397.1">
    <property type="nucleotide sequence ID" value="NZ_WJBU01000006.1"/>
</dbReference>
<dbReference type="InterPro" id="IPR011990">
    <property type="entry name" value="TPR-like_helical_dom_sf"/>
</dbReference>
<dbReference type="SUPFAM" id="SSF48452">
    <property type="entry name" value="TPR-like"/>
    <property type="match status" value="1"/>
</dbReference>
<dbReference type="Pfam" id="PF14559">
    <property type="entry name" value="TPR_19"/>
    <property type="match status" value="1"/>
</dbReference>
<dbReference type="Proteomes" id="UP000487350">
    <property type="component" value="Unassembled WGS sequence"/>
</dbReference>
<gene>
    <name evidence="1" type="ORF">GHT07_07185</name>
</gene>
<name>A0A844B6Q4_9BURK</name>
<dbReference type="Gene3D" id="1.25.40.10">
    <property type="entry name" value="Tetratricopeptide repeat domain"/>
    <property type="match status" value="1"/>
</dbReference>
<evidence type="ECO:0000313" key="1">
    <source>
        <dbReference type="EMBL" id="MRD47056.1"/>
    </source>
</evidence>
<dbReference type="OrthoDB" id="8913777at2"/>
<evidence type="ECO:0000313" key="2">
    <source>
        <dbReference type="Proteomes" id="UP000487350"/>
    </source>
</evidence>
<protein>
    <submittedName>
        <fullName evidence="1">Tetratricopeptide repeat protein</fullName>
    </submittedName>
</protein>
<reference evidence="1 2" key="1">
    <citation type="submission" date="2019-11" db="EMBL/GenBank/DDBJ databases">
        <title>Caenimonas koreensis gen. nov., sp. nov., isolated from activated sludge.</title>
        <authorList>
            <person name="Seung H.R."/>
        </authorList>
    </citation>
    <scope>NUCLEOTIDE SEQUENCE [LARGE SCALE GENOMIC DNA]</scope>
    <source>
        <strain evidence="1 2">EMB320</strain>
    </source>
</reference>
<sequence length="154" mass="16963">MIESIDTAPAVEVLQRIFVEDALAEIDQVPQEQLEAVYAEVWERVVRQDFAGALGPLLFLVVHDPYEFRFQFSYGLCLQQEGRVADAARHYGLAWMLDPSDPACAYRLGECHAALGDRDAAAEAFETAIALCAAPRLNADVRLAAEGALQKLRA</sequence>